<dbReference type="EMBL" id="BAAAVI010000018">
    <property type="protein sequence ID" value="GAA2870106.1"/>
    <property type="molecule type" value="Genomic_DNA"/>
</dbReference>
<evidence type="ECO:0000256" key="1">
    <source>
        <dbReference type="SAM" id="MobiDB-lite"/>
    </source>
</evidence>
<organism evidence="2 3">
    <name type="scientific">Streptosporangium fragile</name>
    <dbReference type="NCBI Taxonomy" id="46186"/>
    <lineage>
        <taxon>Bacteria</taxon>
        <taxon>Bacillati</taxon>
        <taxon>Actinomycetota</taxon>
        <taxon>Actinomycetes</taxon>
        <taxon>Streptosporangiales</taxon>
        <taxon>Streptosporangiaceae</taxon>
        <taxon>Streptosporangium</taxon>
    </lineage>
</organism>
<evidence type="ECO:0000313" key="2">
    <source>
        <dbReference type="EMBL" id="GAA2870106.1"/>
    </source>
</evidence>
<reference evidence="3" key="1">
    <citation type="journal article" date="2019" name="Int. J. Syst. Evol. Microbiol.">
        <title>The Global Catalogue of Microorganisms (GCM) 10K type strain sequencing project: providing services to taxonomists for standard genome sequencing and annotation.</title>
        <authorList>
            <consortium name="The Broad Institute Genomics Platform"/>
            <consortium name="The Broad Institute Genome Sequencing Center for Infectious Disease"/>
            <person name="Wu L."/>
            <person name="Ma J."/>
        </authorList>
    </citation>
    <scope>NUCLEOTIDE SEQUENCE [LARGE SCALE GENOMIC DNA]</scope>
    <source>
        <strain evidence="3">JCM 6242</strain>
    </source>
</reference>
<gene>
    <name evidence="2" type="ORF">GCM10010517_30240</name>
</gene>
<name>A0ABP6ICN3_9ACTN</name>
<evidence type="ECO:0000313" key="3">
    <source>
        <dbReference type="Proteomes" id="UP001500831"/>
    </source>
</evidence>
<comment type="caution">
    <text evidence="2">The sequence shown here is derived from an EMBL/GenBank/DDBJ whole genome shotgun (WGS) entry which is preliminary data.</text>
</comment>
<accession>A0ABP6ICN3</accession>
<protein>
    <submittedName>
        <fullName evidence="2">Uncharacterized protein</fullName>
    </submittedName>
</protein>
<feature type="region of interest" description="Disordered" evidence="1">
    <location>
        <begin position="24"/>
        <end position="112"/>
    </location>
</feature>
<keyword evidence="3" id="KW-1185">Reference proteome</keyword>
<sequence length="134" mass="13484">MNPAVTADVTGTAGVRRDGLSCARGSALRGPDAVRHGGPSRVRGFASRARTPSERVVSPAGDRKSAPRGIGGGFPGSSVKGDRETPRTGGAAGLSPRIPMDRGRVSRGRGHVPSVAGSLVAAAVMTVPLPPGER</sequence>
<proteinExistence type="predicted"/>
<dbReference type="Proteomes" id="UP001500831">
    <property type="component" value="Unassembled WGS sequence"/>
</dbReference>